<dbReference type="OrthoDB" id="10466279at2759"/>
<evidence type="ECO:0000313" key="2">
    <source>
        <dbReference type="EMBL" id="PBK92113.1"/>
    </source>
</evidence>
<proteinExistence type="predicted"/>
<accession>A0A2H3DV22</accession>
<evidence type="ECO:0000313" key="3">
    <source>
        <dbReference type="Proteomes" id="UP000217790"/>
    </source>
</evidence>
<evidence type="ECO:0000256" key="1">
    <source>
        <dbReference type="SAM" id="Phobius"/>
    </source>
</evidence>
<dbReference type="EMBL" id="KZ293659">
    <property type="protein sequence ID" value="PBK92113.1"/>
    <property type="molecule type" value="Genomic_DNA"/>
</dbReference>
<dbReference type="Proteomes" id="UP000217790">
    <property type="component" value="Unassembled WGS sequence"/>
</dbReference>
<keyword evidence="1" id="KW-1133">Transmembrane helix</keyword>
<name>A0A2H3DV22_ARMGA</name>
<gene>
    <name evidence="2" type="ORF">ARMGADRAFT_177863</name>
</gene>
<reference evidence="3" key="1">
    <citation type="journal article" date="2017" name="Nat. Ecol. Evol.">
        <title>Genome expansion and lineage-specific genetic innovations in the forest pathogenic fungi Armillaria.</title>
        <authorList>
            <person name="Sipos G."/>
            <person name="Prasanna A.N."/>
            <person name="Walter M.C."/>
            <person name="O'Connor E."/>
            <person name="Balint B."/>
            <person name="Krizsan K."/>
            <person name="Kiss B."/>
            <person name="Hess J."/>
            <person name="Varga T."/>
            <person name="Slot J."/>
            <person name="Riley R."/>
            <person name="Boka B."/>
            <person name="Rigling D."/>
            <person name="Barry K."/>
            <person name="Lee J."/>
            <person name="Mihaltcheva S."/>
            <person name="LaButti K."/>
            <person name="Lipzen A."/>
            <person name="Waldron R."/>
            <person name="Moloney N.M."/>
            <person name="Sperisen C."/>
            <person name="Kredics L."/>
            <person name="Vagvoelgyi C."/>
            <person name="Patrignani A."/>
            <person name="Fitzpatrick D."/>
            <person name="Nagy I."/>
            <person name="Doyle S."/>
            <person name="Anderson J.B."/>
            <person name="Grigoriev I.V."/>
            <person name="Gueldener U."/>
            <person name="Muensterkoetter M."/>
            <person name="Nagy L.G."/>
        </authorList>
    </citation>
    <scope>NUCLEOTIDE SEQUENCE [LARGE SCALE GENOMIC DNA]</scope>
    <source>
        <strain evidence="3">Ar21-2</strain>
    </source>
</reference>
<keyword evidence="1" id="KW-0812">Transmembrane</keyword>
<keyword evidence="1" id="KW-0472">Membrane</keyword>
<dbReference type="AlphaFoldDB" id="A0A2H3DV22"/>
<feature type="transmembrane region" description="Helical" evidence="1">
    <location>
        <begin position="21"/>
        <end position="42"/>
    </location>
</feature>
<organism evidence="2 3">
    <name type="scientific">Armillaria gallica</name>
    <name type="common">Bulbous honey fungus</name>
    <name type="synonym">Armillaria bulbosa</name>
    <dbReference type="NCBI Taxonomy" id="47427"/>
    <lineage>
        <taxon>Eukaryota</taxon>
        <taxon>Fungi</taxon>
        <taxon>Dikarya</taxon>
        <taxon>Basidiomycota</taxon>
        <taxon>Agaricomycotina</taxon>
        <taxon>Agaricomycetes</taxon>
        <taxon>Agaricomycetidae</taxon>
        <taxon>Agaricales</taxon>
        <taxon>Marasmiineae</taxon>
        <taxon>Physalacriaceae</taxon>
        <taxon>Armillaria</taxon>
    </lineage>
</organism>
<protein>
    <submittedName>
        <fullName evidence="2">Uncharacterized protein</fullName>
    </submittedName>
</protein>
<sequence length="74" mass="8733">MFKSVLGICWRAMAKHARRQSLYFCRTLYTLQVVVNSIYLPLSWSLSSQITKVRRHHYAVLNTRLIFVNLQSSM</sequence>
<dbReference type="InParanoid" id="A0A2H3DV22"/>
<keyword evidence="3" id="KW-1185">Reference proteome</keyword>